<reference evidence="3" key="1">
    <citation type="submission" date="2022-03" db="EMBL/GenBank/DDBJ databases">
        <authorList>
            <person name="Martin C."/>
        </authorList>
    </citation>
    <scope>NUCLEOTIDE SEQUENCE</scope>
</reference>
<gene>
    <name evidence="3" type="ORF">OFUS_LOCUS21197</name>
</gene>
<feature type="transmembrane region" description="Helical" evidence="2">
    <location>
        <begin position="380"/>
        <end position="398"/>
    </location>
</feature>
<feature type="transmembrane region" description="Helical" evidence="2">
    <location>
        <begin position="441"/>
        <end position="458"/>
    </location>
</feature>
<keyword evidence="2" id="KW-0472">Membrane</keyword>
<dbReference type="AlphaFoldDB" id="A0A8S4PSL6"/>
<sequence length="620" mass="71294">MFSKTIVHIIRCVPYISMSGPRQDVNLELDDDDGQNKRVNNTKQVDDADSKHEDVNIELDRIVQQDDVENIKQIPADIAIKGDNKENEGEQYHHQQQHDINDDETKTEKDIAWHNRADIMALIGGIAFIIVLIGAIFAMGGWREWDAPSGYFHNVSVTSMERFLPEPYILEPGVRWRDSPGAAGRWYYWKLPTDRVTIWSRLFMWIAYFGHQLTIWCVTYAAQMAKASRPKGEPKYTVKMDRFNWISLGLNVVFHIVHFVNTHTTYDGIAQDTVTASSQGSVIMAIGLILFMEYNEKGFIMGWPMRRDTDRFSKFIYRAPLDCVYVARKYHGYAISWAAIYTFWFHPMENTYGHALGFIHTWIILLQGSLMHTKFHQNRWWRFILQSWMLLHGAMVAFQTGDPSKVADFWPMFLFGFACLLALSWIYILPFWNKISGWFRFIPPLVFIGIMVGSYSQILDQDGKPYTRMAEVIRIPGFFFATFFIFWVCLKLFIIASMKINGPLKGERPSSCKTIGNAFGFFIIYGAMIGISIIFHIIDLASGALMFIMIPVYFVGVAASTVNLQQMIPSRFSDVNNTTGDADADLSQVADEQRQKGSKYKDTYVINGNQNEGFNKTETR</sequence>
<feature type="transmembrane region" description="Helical" evidence="2">
    <location>
        <begin position="544"/>
        <end position="564"/>
    </location>
</feature>
<feature type="transmembrane region" description="Helical" evidence="2">
    <location>
        <begin position="410"/>
        <end position="429"/>
    </location>
</feature>
<keyword evidence="4" id="KW-1185">Reference proteome</keyword>
<dbReference type="EMBL" id="CAIIXF020000010">
    <property type="protein sequence ID" value="CAH1796829.1"/>
    <property type="molecule type" value="Genomic_DNA"/>
</dbReference>
<keyword evidence="2" id="KW-1133">Transmembrane helix</keyword>
<feature type="transmembrane region" description="Helical" evidence="2">
    <location>
        <begin position="243"/>
        <end position="261"/>
    </location>
</feature>
<feature type="transmembrane region" description="Helical" evidence="2">
    <location>
        <begin position="518"/>
        <end position="538"/>
    </location>
</feature>
<protein>
    <submittedName>
        <fullName evidence="3">Uncharacterized protein</fullName>
    </submittedName>
</protein>
<evidence type="ECO:0000256" key="1">
    <source>
        <dbReference type="SAM" id="MobiDB-lite"/>
    </source>
</evidence>
<dbReference type="OrthoDB" id="9986409at2759"/>
<proteinExistence type="predicted"/>
<evidence type="ECO:0000256" key="2">
    <source>
        <dbReference type="SAM" id="Phobius"/>
    </source>
</evidence>
<feature type="compositionally biased region" description="Basic and acidic residues" evidence="1">
    <location>
        <begin position="591"/>
        <end position="602"/>
    </location>
</feature>
<feature type="region of interest" description="Disordered" evidence="1">
    <location>
        <begin position="584"/>
        <end position="620"/>
    </location>
</feature>
<accession>A0A8S4PSL6</accession>
<feature type="transmembrane region" description="Helical" evidence="2">
    <location>
        <begin position="330"/>
        <end position="346"/>
    </location>
</feature>
<evidence type="ECO:0000313" key="3">
    <source>
        <dbReference type="EMBL" id="CAH1796829.1"/>
    </source>
</evidence>
<feature type="transmembrane region" description="Helical" evidence="2">
    <location>
        <begin position="119"/>
        <end position="142"/>
    </location>
</feature>
<feature type="region of interest" description="Disordered" evidence="1">
    <location>
        <begin position="29"/>
        <end position="51"/>
    </location>
</feature>
<evidence type="ECO:0000313" key="4">
    <source>
        <dbReference type="Proteomes" id="UP000749559"/>
    </source>
</evidence>
<name>A0A8S4PSL6_OWEFU</name>
<feature type="transmembrane region" description="Helical" evidence="2">
    <location>
        <begin position="202"/>
        <end position="222"/>
    </location>
</feature>
<comment type="caution">
    <text evidence="3">The sequence shown here is derived from an EMBL/GenBank/DDBJ whole genome shotgun (WGS) entry which is preliminary data.</text>
</comment>
<feature type="transmembrane region" description="Helical" evidence="2">
    <location>
        <begin position="352"/>
        <end position="368"/>
    </location>
</feature>
<organism evidence="3 4">
    <name type="scientific">Owenia fusiformis</name>
    <name type="common">Polychaete worm</name>
    <dbReference type="NCBI Taxonomy" id="6347"/>
    <lineage>
        <taxon>Eukaryota</taxon>
        <taxon>Metazoa</taxon>
        <taxon>Spiralia</taxon>
        <taxon>Lophotrochozoa</taxon>
        <taxon>Annelida</taxon>
        <taxon>Polychaeta</taxon>
        <taxon>Sedentaria</taxon>
        <taxon>Canalipalpata</taxon>
        <taxon>Sabellida</taxon>
        <taxon>Oweniida</taxon>
        <taxon>Oweniidae</taxon>
        <taxon>Owenia</taxon>
    </lineage>
</organism>
<feature type="transmembrane region" description="Helical" evidence="2">
    <location>
        <begin position="478"/>
        <end position="497"/>
    </location>
</feature>
<dbReference type="Proteomes" id="UP000749559">
    <property type="component" value="Unassembled WGS sequence"/>
</dbReference>
<keyword evidence="2" id="KW-0812">Transmembrane</keyword>